<dbReference type="EMBL" id="JAVYJV010000011">
    <property type="protein sequence ID" value="KAK4359451.1"/>
    <property type="molecule type" value="Genomic_DNA"/>
</dbReference>
<feature type="signal peptide" evidence="5">
    <location>
        <begin position="1"/>
        <end position="26"/>
    </location>
</feature>
<dbReference type="CDD" id="cd06464">
    <property type="entry name" value="ACD_sHsps-like"/>
    <property type="match status" value="1"/>
</dbReference>
<proteinExistence type="inferred from homology"/>
<dbReference type="Gene3D" id="2.60.40.420">
    <property type="entry name" value="Cupredoxins - blue copper proteins"/>
    <property type="match status" value="1"/>
</dbReference>
<keyword evidence="9" id="KW-1185">Reference proteome</keyword>
<evidence type="ECO:0000256" key="3">
    <source>
        <dbReference type="RuleBase" id="RU003616"/>
    </source>
</evidence>
<dbReference type="InterPro" id="IPR008978">
    <property type="entry name" value="HSP20-like_chaperone"/>
</dbReference>
<dbReference type="Proteomes" id="UP001291623">
    <property type="component" value="Unassembled WGS sequence"/>
</dbReference>
<dbReference type="PROSITE" id="PS51485">
    <property type="entry name" value="PHYTOCYANIN"/>
    <property type="match status" value="1"/>
</dbReference>
<dbReference type="AlphaFoldDB" id="A0AAE1RYW3"/>
<sequence length="344" mass="37937">MLIPASRLASYWINLLAIVVHNLVVADVVYVRERNLNNNVEKQKWCSTLVRRFSAETEVTSGKGKSEKQEVAVSEGGKTSKLFPRRRRRGGGNLWRRSDSEVAPALFENLPSGLGNALLQATENISRLFDNLNLSPSQLMGRYKEDNKSYKIRYDVPGLGKEDVKITVEGGMLTIKGEHKEEHEEGSDDDEFWSSSRGYYNNSIMLPEDAKADEIKAEMKDGVLTITIPKTERPKEDVKEIQVIHDMQEVSKTSFEECNTKNVMGKSITTGPTNVTLESSGDHYYICTIDQHCVAGQKLAITVSGAGGRTSNTPAENASPPSSSTVVSTSFLLSLSSIALAVFL</sequence>
<dbReference type="SUPFAM" id="SSF49503">
    <property type="entry name" value="Cupredoxins"/>
    <property type="match status" value="1"/>
</dbReference>
<protein>
    <recommendedName>
        <fullName evidence="10">SHSP domain-containing protein</fullName>
    </recommendedName>
</protein>
<accession>A0AAE1RYW3</accession>
<dbReference type="Gene3D" id="2.60.40.790">
    <property type="match status" value="1"/>
</dbReference>
<evidence type="ECO:0000313" key="9">
    <source>
        <dbReference type="Proteomes" id="UP001291623"/>
    </source>
</evidence>
<comment type="similarity">
    <text evidence="2 3">Belongs to the small heat shock protein (HSP20) family.</text>
</comment>
<evidence type="ECO:0000259" key="6">
    <source>
        <dbReference type="PROSITE" id="PS01031"/>
    </source>
</evidence>
<feature type="chain" id="PRO_5042149985" description="SHSP domain-containing protein" evidence="5">
    <location>
        <begin position="27"/>
        <end position="344"/>
    </location>
</feature>
<feature type="domain" description="Phytocyanin" evidence="7">
    <location>
        <begin position="217"/>
        <end position="305"/>
    </location>
</feature>
<evidence type="ECO:0000256" key="5">
    <source>
        <dbReference type="SAM" id="SignalP"/>
    </source>
</evidence>
<dbReference type="SUPFAM" id="SSF49764">
    <property type="entry name" value="HSP20-like chaperones"/>
    <property type="match status" value="1"/>
</dbReference>
<dbReference type="PANTHER" id="PTHR46733:SF3">
    <property type="entry name" value="26.5 KDA HEAT SHOCK PROTEIN, MITOCHONDRIAL"/>
    <property type="match status" value="1"/>
</dbReference>
<evidence type="ECO:0000313" key="8">
    <source>
        <dbReference type="EMBL" id="KAK4359451.1"/>
    </source>
</evidence>
<dbReference type="InterPro" id="IPR044587">
    <property type="entry name" value="HSP21-like"/>
</dbReference>
<evidence type="ECO:0000256" key="2">
    <source>
        <dbReference type="PROSITE-ProRule" id="PRU00285"/>
    </source>
</evidence>
<keyword evidence="1" id="KW-0346">Stress response</keyword>
<organism evidence="8 9">
    <name type="scientific">Anisodus tanguticus</name>
    <dbReference type="NCBI Taxonomy" id="243964"/>
    <lineage>
        <taxon>Eukaryota</taxon>
        <taxon>Viridiplantae</taxon>
        <taxon>Streptophyta</taxon>
        <taxon>Embryophyta</taxon>
        <taxon>Tracheophyta</taxon>
        <taxon>Spermatophyta</taxon>
        <taxon>Magnoliopsida</taxon>
        <taxon>eudicotyledons</taxon>
        <taxon>Gunneridae</taxon>
        <taxon>Pentapetalae</taxon>
        <taxon>asterids</taxon>
        <taxon>lamiids</taxon>
        <taxon>Solanales</taxon>
        <taxon>Solanaceae</taxon>
        <taxon>Solanoideae</taxon>
        <taxon>Hyoscyameae</taxon>
        <taxon>Anisodus</taxon>
    </lineage>
</organism>
<dbReference type="InterPro" id="IPR008972">
    <property type="entry name" value="Cupredoxin"/>
</dbReference>
<dbReference type="GO" id="GO:0009055">
    <property type="term" value="F:electron transfer activity"/>
    <property type="evidence" value="ECO:0007669"/>
    <property type="project" value="InterPro"/>
</dbReference>
<dbReference type="Pfam" id="PF02298">
    <property type="entry name" value="Cu_bind_like"/>
    <property type="match status" value="1"/>
</dbReference>
<evidence type="ECO:0008006" key="10">
    <source>
        <dbReference type="Google" id="ProtNLM"/>
    </source>
</evidence>
<feature type="region of interest" description="Disordered" evidence="4">
    <location>
        <begin position="60"/>
        <end position="96"/>
    </location>
</feature>
<evidence type="ECO:0000259" key="7">
    <source>
        <dbReference type="PROSITE" id="PS51485"/>
    </source>
</evidence>
<dbReference type="PANTHER" id="PTHR46733">
    <property type="entry name" value="26.5 KDA HEAT SHOCK PROTEIN, MITOCHONDRIAL"/>
    <property type="match status" value="1"/>
</dbReference>
<dbReference type="PROSITE" id="PS01031">
    <property type="entry name" value="SHSP"/>
    <property type="match status" value="1"/>
</dbReference>
<gene>
    <name evidence="8" type="ORF">RND71_021680</name>
</gene>
<evidence type="ECO:0000256" key="4">
    <source>
        <dbReference type="SAM" id="MobiDB-lite"/>
    </source>
</evidence>
<feature type="domain" description="SHSP" evidence="6">
    <location>
        <begin position="131"/>
        <end position="246"/>
    </location>
</feature>
<dbReference type="Pfam" id="PF00011">
    <property type="entry name" value="HSP20"/>
    <property type="match status" value="1"/>
</dbReference>
<name>A0AAE1RYW3_9SOLA</name>
<dbReference type="InterPro" id="IPR002068">
    <property type="entry name" value="A-crystallin/Hsp20_dom"/>
</dbReference>
<dbReference type="InterPro" id="IPR003245">
    <property type="entry name" value="Phytocyanin_dom"/>
</dbReference>
<reference evidence="8" key="1">
    <citation type="submission" date="2023-12" db="EMBL/GenBank/DDBJ databases">
        <title>Genome assembly of Anisodus tanguticus.</title>
        <authorList>
            <person name="Wang Y.-J."/>
        </authorList>
    </citation>
    <scope>NUCLEOTIDE SEQUENCE</scope>
    <source>
        <strain evidence="8">KB-2021</strain>
        <tissue evidence="8">Leaf</tissue>
    </source>
</reference>
<keyword evidence="5" id="KW-0732">Signal</keyword>
<comment type="caution">
    <text evidence="8">The sequence shown here is derived from an EMBL/GenBank/DDBJ whole genome shotgun (WGS) entry which is preliminary data.</text>
</comment>
<evidence type="ECO:0000256" key="1">
    <source>
        <dbReference type="ARBA" id="ARBA00023016"/>
    </source>
</evidence>
<dbReference type="GO" id="GO:0009408">
    <property type="term" value="P:response to heat"/>
    <property type="evidence" value="ECO:0007669"/>
    <property type="project" value="InterPro"/>
</dbReference>